<reference evidence="2" key="1">
    <citation type="submission" date="2022-11" db="UniProtKB">
        <authorList>
            <consortium name="WormBaseParasite"/>
        </authorList>
    </citation>
    <scope>IDENTIFICATION</scope>
</reference>
<protein>
    <submittedName>
        <fullName evidence="2">Uncharacterized protein</fullName>
    </submittedName>
</protein>
<name>A0A914R5K4_PAREQ</name>
<accession>A0A914R5K4</accession>
<organism evidence="1 2">
    <name type="scientific">Parascaris equorum</name>
    <name type="common">Equine roundworm</name>
    <dbReference type="NCBI Taxonomy" id="6256"/>
    <lineage>
        <taxon>Eukaryota</taxon>
        <taxon>Metazoa</taxon>
        <taxon>Ecdysozoa</taxon>
        <taxon>Nematoda</taxon>
        <taxon>Chromadorea</taxon>
        <taxon>Rhabditida</taxon>
        <taxon>Spirurina</taxon>
        <taxon>Ascaridomorpha</taxon>
        <taxon>Ascaridoidea</taxon>
        <taxon>Ascarididae</taxon>
        <taxon>Parascaris</taxon>
    </lineage>
</organism>
<evidence type="ECO:0000313" key="2">
    <source>
        <dbReference type="WBParaSite" id="PEQ_0000173101-mRNA-1"/>
    </source>
</evidence>
<dbReference type="Proteomes" id="UP000887564">
    <property type="component" value="Unplaced"/>
</dbReference>
<dbReference type="WBParaSite" id="PEQ_0000173101-mRNA-1">
    <property type="protein sequence ID" value="PEQ_0000173101-mRNA-1"/>
    <property type="gene ID" value="PEQ_0000173101"/>
</dbReference>
<sequence>MAELIGDIDANAESRSDLVKKRLDELCTERDRSSPDDQLSSIMAMIDLPDHVIDLRAHIMGIALSTDQRYEFLFCSDRCFHC</sequence>
<keyword evidence="1" id="KW-1185">Reference proteome</keyword>
<evidence type="ECO:0000313" key="1">
    <source>
        <dbReference type="Proteomes" id="UP000887564"/>
    </source>
</evidence>
<dbReference type="AlphaFoldDB" id="A0A914R5K4"/>
<proteinExistence type="predicted"/>